<proteinExistence type="predicted"/>
<gene>
    <name evidence="1" type="ORF">IGS67_05335</name>
</gene>
<dbReference type="RefSeq" id="WP_192278563.1">
    <property type="nucleotide sequence ID" value="NZ_JACZDF010000002.1"/>
</dbReference>
<comment type="caution">
    <text evidence="1">The sequence shown here is derived from an EMBL/GenBank/DDBJ whole genome shotgun (WGS) entry which is preliminary data.</text>
</comment>
<protein>
    <submittedName>
        <fullName evidence="1">Uncharacterized protein</fullName>
    </submittedName>
</protein>
<name>A0ABR9DP66_9MICO</name>
<dbReference type="Proteomes" id="UP000642107">
    <property type="component" value="Unassembled WGS sequence"/>
</dbReference>
<sequence length="227" mass="24900">MAVAGEAVPPTTIGVTYDSTESTQEIIDRASDQAPGLSAAQLAELYESIDEIRTPVTQDTSAPASTSRISQSAFNRLPVAGGVAAGTNRRKWTYNVVVEHSECKVLGMACTLKDRRRVRVTIDPSEWLTRVTTDTLYFPSTGRLTDMTIYVDGLQNGTFAYNNFFRHLPETLAPTKNTSANYFSIKGNGFAYYLRADYLSGGTRLQVRPGRTEYGACSKASIPTCKW</sequence>
<reference evidence="1 2" key="1">
    <citation type="submission" date="2020-09" db="EMBL/GenBank/DDBJ databases">
        <title>Flavimobilis rhizosphaerae sp. nov., isolated from rhizosphere soil of Spartina alterniflora.</title>
        <authorList>
            <person name="Hanqin C."/>
        </authorList>
    </citation>
    <scope>NUCLEOTIDE SEQUENCE [LARGE SCALE GENOMIC DNA]</scope>
    <source>
        <strain evidence="1 2">GY 10621</strain>
    </source>
</reference>
<evidence type="ECO:0000313" key="1">
    <source>
        <dbReference type="EMBL" id="MBD9698917.1"/>
    </source>
</evidence>
<dbReference type="EMBL" id="JACZDF010000002">
    <property type="protein sequence ID" value="MBD9698917.1"/>
    <property type="molecule type" value="Genomic_DNA"/>
</dbReference>
<evidence type="ECO:0000313" key="2">
    <source>
        <dbReference type="Proteomes" id="UP000642107"/>
    </source>
</evidence>
<accession>A0ABR9DP66</accession>
<keyword evidence="2" id="KW-1185">Reference proteome</keyword>
<organism evidence="1 2">
    <name type="scientific">Flavimobilis rhizosphaerae</name>
    <dbReference type="NCBI Taxonomy" id="2775421"/>
    <lineage>
        <taxon>Bacteria</taxon>
        <taxon>Bacillati</taxon>
        <taxon>Actinomycetota</taxon>
        <taxon>Actinomycetes</taxon>
        <taxon>Micrococcales</taxon>
        <taxon>Jonesiaceae</taxon>
        <taxon>Flavimobilis</taxon>
    </lineage>
</organism>